<reference evidence="2 3" key="1">
    <citation type="journal article" date="2013" name="Genome Biol.">
        <title>The genome sequence of the most widely cultivated cacao type and its use to identify candidate genes regulating pod color.</title>
        <authorList>
            <person name="Motamayor J.C."/>
            <person name="Mockaitis K."/>
            <person name="Schmutz J."/>
            <person name="Haiminen N."/>
            <person name="Iii D.L."/>
            <person name="Cornejo O."/>
            <person name="Findley S.D."/>
            <person name="Zheng P."/>
            <person name="Utro F."/>
            <person name="Royaert S."/>
            <person name="Saski C."/>
            <person name="Jenkins J."/>
            <person name="Podicheti R."/>
            <person name="Zhao M."/>
            <person name="Scheffler B.E."/>
            <person name="Stack J.C."/>
            <person name="Feltus F.A."/>
            <person name="Mustiga G.M."/>
            <person name="Amores F."/>
            <person name="Phillips W."/>
            <person name="Marelli J.P."/>
            <person name="May G.D."/>
            <person name="Shapiro H."/>
            <person name="Ma J."/>
            <person name="Bustamante C.D."/>
            <person name="Schnell R.J."/>
            <person name="Main D."/>
            <person name="Gilbert D."/>
            <person name="Parida L."/>
            <person name="Kuhn D.N."/>
        </authorList>
    </citation>
    <scope>NUCLEOTIDE SEQUENCE [LARGE SCALE GENOMIC DNA]</scope>
    <source>
        <strain evidence="3">cv. Matina 1-6</strain>
    </source>
</reference>
<dbReference type="AlphaFoldDB" id="A0A061DZF1"/>
<keyword evidence="3" id="KW-1185">Reference proteome</keyword>
<dbReference type="STRING" id="3641.A0A061DZF1"/>
<organism evidence="2 3">
    <name type="scientific">Theobroma cacao</name>
    <name type="common">Cacao</name>
    <name type="synonym">Cocoa</name>
    <dbReference type="NCBI Taxonomy" id="3641"/>
    <lineage>
        <taxon>Eukaryota</taxon>
        <taxon>Viridiplantae</taxon>
        <taxon>Streptophyta</taxon>
        <taxon>Embryophyta</taxon>
        <taxon>Tracheophyta</taxon>
        <taxon>Spermatophyta</taxon>
        <taxon>Magnoliopsida</taxon>
        <taxon>eudicotyledons</taxon>
        <taxon>Gunneridae</taxon>
        <taxon>Pentapetalae</taxon>
        <taxon>rosids</taxon>
        <taxon>malvids</taxon>
        <taxon>Malvales</taxon>
        <taxon>Malvaceae</taxon>
        <taxon>Byttnerioideae</taxon>
        <taxon>Theobroma</taxon>
    </lineage>
</organism>
<dbReference type="Gramene" id="EOX97747">
    <property type="protein sequence ID" value="EOX97747"/>
    <property type="gene ID" value="TCM_006683"/>
</dbReference>
<evidence type="ECO:0000313" key="3">
    <source>
        <dbReference type="Proteomes" id="UP000026915"/>
    </source>
</evidence>
<dbReference type="InterPro" id="IPR036928">
    <property type="entry name" value="AS_sf"/>
</dbReference>
<protein>
    <submittedName>
        <fullName evidence="2">Amidase family protein</fullName>
    </submittedName>
</protein>
<feature type="domain" description="Amidase" evidence="1">
    <location>
        <begin position="10"/>
        <end position="299"/>
    </location>
</feature>
<proteinExistence type="predicted"/>
<dbReference type="FunCoup" id="A0A061DZF1">
    <property type="interactions" value="3"/>
</dbReference>
<dbReference type="SUPFAM" id="SSF75304">
    <property type="entry name" value="Amidase signature (AS) enzymes"/>
    <property type="match status" value="2"/>
</dbReference>
<dbReference type="Gene3D" id="3.90.1300.10">
    <property type="entry name" value="Amidase signature (AS) domain"/>
    <property type="match status" value="2"/>
</dbReference>
<dbReference type="InParanoid" id="A0A061DZF1"/>
<dbReference type="PANTHER" id="PTHR42678:SF34">
    <property type="entry name" value="OS04G0183300 PROTEIN"/>
    <property type="match status" value="1"/>
</dbReference>
<evidence type="ECO:0000313" key="2">
    <source>
        <dbReference type="EMBL" id="EOX97747.1"/>
    </source>
</evidence>
<dbReference type="HOGENOM" id="CLU_003167_0_0_1"/>
<feature type="domain" description="Amidase" evidence="1">
    <location>
        <begin position="470"/>
        <end position="868"/>
    </location>
</feature>
<dbReference type="InterPro" id="IPR023631">
    <property type="entry name" value="Amidase_dom"/>
</dbReference>
<dbReference type="Pfam" id="PF01425">
    <property type="entry name" value="Amidase"/>
    <property type="match status" value="2"/>
</dbReference>
<dbReference type="PANTHER" id="PTHR42678">
    <property type="entry name" value="AMIDASE"/>
    <property type="match status" value="1"/>
</dbReference>
<sequence length="929" mass="99065">MLQTERKYYYGSLPDLHGIPILLKDNISTKDKLNTTAGSFALLGSVVPRDAGVVVKLRKAGAIILGKASLSEWPNFRSLTAPAGFSPRGGQGKNPYVLSATPCGPSCGSAMSVAANSVTVSLGMETDGSLLRPASFNSVGGLKPTVGLTSRAWMLLMVITSTKYLFTIGFNRPICTTVLDAVYVLGAIVRFDSNDQATRYASAYIPPGGYKQFLNSYGLKGKRFGIVRNPFFKIVEGLGLGQTFENHLQTLRGEGAVVVDNLQIANIDVILNVTLSGEAVATLAEFKLSLNAHLKELAASPVRSLADIIAFNLIFPDLELTYKIGQVIFLAAQATNGIGAQERALSNLENLSRNGFEKLLREYKLDQLVTPRSDVSPAYAIGGFPAIIVPAGHDSKGVGSTLHAHSLAMAANSSLRSSSVLFLIILILSPISSSGFSTSTTTHYSFSIKEATIKDIKLAFQRNELTSRQLVEFYLGEIVRLNVLLKGIIEVNPDALYQADTADKERKYYNGLLPDLHGIPILLKDNIGTNDKLNTTAGSFALLGSVVPRDAGVVMKLRKAGAIILGKASLSEWSMFRSLTAPAGFSPRGGQGKNPYVLSATPCGSSSGSAISVAANLVTVSLGTETDGSILCPASFNSVVGLKPTVGLTSRAGVIPITPRQDTIGPICRTVSDAVYVLDAIVGFDSNDHATRYASAYIPPGGYKQFLNSYGLKGKRLGIVRNPFFKIVEGLGFGRTFETHLQTLRGEGAVLVDNLQIANIDVILNFNLSGEALATLAEFKLSLNAYLQELVASPVRSLADIIAFNLKFPDLELTDKIGQDIFLAAQATNGIGAQERAALSNLENLSRNGFEKLMKDYKLDALATPRSDASPMYAIGGFPAIIVPAGYDSQGVPIGLSFGGLKGSEPKLIEIAYGFEQATKIRKPPSFKP</sequence>
<evidence type="ECO:0000259" key="1">
    <source>
        <dbReference type="Pfam" id="PF01425"/>
    </source>
</evidence>
<dbReference type="EMBL" id="CM001880">
    <property type="protein sequence ID" value="EOX97747.1"/>
    <property type="molecule type" value="Genomic_DNA"/>
</dbReference>
<gene>
    <name evidence="2" type="ORF">TCM_006683</name>
</gene>
<dbReference type="eggNOG" id="KOG1211">
    <property type="taxonomic scope" value="Eukaryota"/>
</dbReference>
<dbReference type="OMA" id="YFGFAND"/>
<name>A0A061DZF1_THECC</name>
<accession>A0A061DZF1</accession>
<dbReference type="Proteomes" id="UP000026915">
    <property type="component" value="Chromosome 2"/>
</dbReference>